<comment type="similarity">
    <text evidence="8 9">Belongs to the class I-like SAM-binding methyltransferase superfamily. TrmB family.</text>
</comment>
<dbReference type="PROSITE" id="PS51625">
    <property type="entry name" value="SAM_MT_TRMB"/>
    <property type="match status" value="1"/>
</dbReference>
<keyword evidence="11" id="KW-1185">Reference proteome</keyword>
<dbReference type="AlphaFoldDB" id="A0A1G6HKE4"/>
<keyword evidence="6 9" id="KW-0819">tRNA processing</keyword>
<organism evidence="10 11">
    <name type="scientific">Pelagirhabdus alkalitolerans</name>
    <dbReference type="NCBI Taxonomy" id="1612202"/>
    <lineage>
        <taxon>Bacteria</taxon>
        <taxon>Bacillati</taxon>
        <taxon>Bacillota</taxon>
        <taxon>Bacilli</taxon>
        <taxon>Bacillales</taxon>
        <taxon>Bacillaceae</taxon>
        <taxon>Pelagirhabdus</taxon>
    </lineage>
</organism>
<dbReference type="InterPro" id="IPR003358">
    <property type="entry name" value="tRNA_(Gua-N-7)_MeTrfase_Trmb"/>
</dbReference>
<feature type="binding site" evidence="9">
    <location>
        <begin position="191"/>
        <end position="194"/>
    </location>
    <ligand>
        <name>substrate</name>
    </ligand>
</feature>
<dbReference type="EC" id="2.1.1.33" evidence="9"/>
<dbReference type="InterPro" id="IPR029063">
    <property type="entry name" value="SAM-dependent_MTases_sf"/>
</dbReference>
<dbReference type="OrthoDB" id="9802090at2"/>
<evidence type="ECO:0000256" key="8">
    <source>
        <dbReference type="ARBA" id="ARBA00060767"/>
    </source>
</evidence>
<dbReference type="Pfam" id="PF02390">
    <property type="entry name" value="Methyltransf_4"/>
    <property type="match status" value="1"/>
</dbReference>
<evidence type="ECO:0000313" key="11">
    <source>
        <dbReference type="Proteomes" id="UP000242949"/>
    </source>
</evidence>
<feature type="binding site" evidence="9">
    <location>
        <position position="154"/>
    </location>
    <ligand>
        <name>substrate</name>
    </ligand>
</feature>
<evidence type="ECO:0000256" key="7">
    <source>
        <dbReference type="ARBA" id="ARBA00060552"/>
    </source>
</evidence>
<evidence type="ECO:0000256" key="9">
    <source>
        <dbReference type="HAMAP-Rule" id="MF_01057"/>
    </source>
</evidence>
<evidence type="ECO:0000256" key="3">
    <source>
        <dbReference type="ARBA" id="ARBA00022603"/>
    </source>
</evidence>
<evidence type="ECO:0000256" key="2">
    <source>
        <dbReference type="ARBA" id="ARBA00003015"/>
    </source>
</evidence>
<comment type="pathway">
    <text evidence="7 9">tRNA modification; N(7)-methylguanine-tRNA biosynthesis.</text>
</comment>
<dbReference type="NCBIfam" id="NF001080">
    <property type="entry name" value="PRK00121.2-2"/>
    <property type="match status" value="1"/>
</dbReference>
<keyword evidence="5 9" id="KW-0949">S-adenosyl-L-methionine</keyword>
<dbReference type="GO" id="GO:0043527">
    <property type="term" value="C:tRNA methyltransferase complex"/>
    <property type="evidence" value="ECO:0007669"/>
    <property type="project" value="TreeGrafter"/>
</dbReference>
<proteinExistence type="inferred from homology"/>
<dbReference type="Proteomes" id="UP000242949">
    <property type="component" value="Unassembled WGS sequence"/>
</dbReference>
<accession>A0A1G6HKE4</accession>
<comment type="catalytic activity">
    <reaction evidence="1 9">
        <text>guanosine(46) in tRNA + S-adenosyl-L-methionine = N(7)-methylguanosine(46) in tRNA + S-adenosyl-L-homocysteine</text>
        <dbReference type="Rhea" id="RHEA:42708"/>
        <dbReference type="Rhea" id="RHEA-COMP:10188"/>
        <dbReference type="Rhea" id="RHEA-COMP:10189"/>
        <dbReference type="ChEBI" id="CHEBI:57856"/>
        <dbReference type="ChEBI" id="CHEBI:59789"/>
        <dbReference type="ChEBI" id="CHEBI:74269"/>
        <dbReference type="ChEBI" id="CHEBI:74480"/>
        <dbReference type="EC" id="2.1.1.33"/>
    </reaction>
</comment>
<dbReference type="FunFam" id="3.40.50.150:FF:000035">
    <property type="entry name" value="tRNA (guanine-N(7)-)-methyltransferase"/>
    <property type="match status" value="1"/>
</dbReference>
<dbReference type="PANTHER" id="PTHR23417:SF14">
    <property type="entry name" value="PENTACOTRIPEPTIDE-REPEAT REGION OF PRORP DOMAIN-CONTAINING PROTEIN"/>
    <property type="match status" value="1"/>
</dbReference>
<name>A0A1G6HKE4_9BACI</name>
<evidence type="ECO:0000256" key="5">
    <source>
        <dbReference type="ARBA" id="ARBA00022691"/>
    </source>
</evidence>
<dbReference type="GO" id="GO:0008176">
    <property type="term" value="F:tRNA (guanine(46)-N7)-methyltransferase activity"/>
    <property type="evidence" value="ECO:0007669"/>
    <property type="project" value="UniProtKB-UniRule"/>
</dbReference>
<sequence>MRARHKPWADDYLKKHTEYVVLEPESLKGNWQSRFSQHQPIYLEIGAGKGQFITGMADQFPSINFVAIELVKSIIVSALDKVVESKPDNVQLINTDAKDLRSFFGEGEVDRIYLNFSDPWPKNKHEKRRLTYHTFLEQYKEVLKEGGDVILKTDNRHLFEYSLTSFSQFGMVLDEVTLDLHELEDPTNVMTEYEEKFSSRGQPIYRVQARFQ</sequence>
<evidence type="ECO:0000256" key="1">
    <source>
        <dbReference type="ARBA" id="ARBA00000142"/>
    </source>
</evidence>
<dbReference type="HAMAP" id="MF_01057">
    <property type="entry name" value="tRNA_methyltr_TrmB"/>
    <property type="match status" value="1"/>
</dbReference>
<feature type="region of interest" description="Interaction with RNA" evidence="9">
    <location>
        <begin position="124"/>
        <end position="129"/>
    </location>
</feature>
<feature type="binding site" evidence="9">
    <location>
        <position position="96"/>
    </location>
    <ligand>
        <name>S-adenosyl-L-methionine</name>
        <dbReference type="ChEBI" id="CHEBI:59789"/>
    </ligand>
</feature>
<evidence type="ECO:0000256" key="6">
    <source>
        <dbReference type="ARBA" id="ARBA00022694"/>
    </source>
</evidence>
<evidence type="ECO:0000313" key="10">
    <source>
        <dbReference type="EMBL" id="SDB93896.1"/>
    </source>
</evidence>
<comment type="function">
    <text evidence="2 9">Catalyzes the formation of N(7)-methylguanine at position 46 (m7G46) in tRNA.</text>
</comment>
<feature type="binding site" evidence="9">
    <location>
        <position position="44"/>
    </location>
    <ligand>
        <name>S-adenosyl-L-methionine</name>
        <dbReference type="ChEBI" id="CHEBI:59789"/>
    </ligand>
</feature>
<dbReference type="STRING" id="1612202.SAMN05421734_10315"/>
<dbReference type="EMBL" id="FMYI01000003">
    <property type="protein sequence ID" value="SDB93896.1"/>
    <property type="molecule type" value="Genomic_DNA"/>
</dbReference>
<dbReference type="InterPro" id="IPR055361">
    <property type="entry name" value="tRNA_methyltr_TrmB_bact"/>
</dbReference>
<reference evidence="11" key="1">
    <citation type="submission" date="2016-09" db="EMBL/GenBank/DDBJ databases">
        <authorList>
            <person name="Varghese N."/>
            <person name="Submissions S."/>
        </authorList>
    </citation>
    <scope>NUCLEOTIDE SEQUENCE [LARGE SCALE GENOMIC DNA]</scope>
    <source>
        <strain evidence="11">S5</strain>
    </source>
</reference>
<gene>
    <name evidence="9" type="primary">trmB</name>
    <name evidence="10" type="ORF">SAMN05421734_10315</name>
</gene>
<dbReference type="UniPathway" id="UPA00989"/>
<keyword evidence="4 9" id="KW-0808">Transferase</keyword>
<evidence type="ECO:0000256" key="4">
    <source>
        <dbReference type="ARBA" id="ARBA00022679"/>
    </source>
</evidence>
<feature type="binding site" evidence="9">
    <location>
        <position position="118"/>
    </location>
    <ligand>
        <name>S-adenosyl-L-methionine</name>
        <dbReference type="ChEBI" id="CHEBI:59789"/>
    </ligand>
</feature>
<keyword evidence="3 9" id="KW-0489">Methyltransferase</keyword>
<feature type="binding site" evidence="9">
    <location>
        <position position="69"/>
    </location>
    <ligand>
        <name>S-adenosyl-L-methionine</name>
        <dbReference type="ChEBI" id="CHEBI:59789"/>
    </ligand>
</feature>
<dbReference type="RefSeq" id="WP_090793836.1">
    <property type="nucleotide sequence ID" value="NZ_FMYI01000003.1"/>
</dbReference>
<dbReference type="NCBIfam" id="TIGR00091">
    <property type="entry name" value="tRNA (guanosine(46)-N7)-methyltransferase TrmB"/>
    <property type="match status" value="1"/>
</dbReference>
<dbReference type="CDD" id="cd02440">
    <property type="entry name" value="AdoMet_MTases"/>
    <property type="match status" value="1"/>
</dbReference>
<dbReference type="Gene3D" id="3.40.50.150">
    <property type="entry name" value="Vaccinia Virus protein VP39"/>
    <property type="match status" value="1"/>
</dbReference>
<protein>
    <recommendedName>
        <fullName evidence="9">tRNA (guanine-N(7)-)-methyltransferase</fullName>
        <ecNumber evidence="9">2.1.1.33</ecNumber>
    </recommendedName>
    <alternativeName>
        <fullName evidence="9">tRNA (guanine(46)-N(7))-methyltransferase</fullName>
    </alternativeName>
    <alternativeName>
        <fullName evidence="9">tRNA(m7G46)-methyltransferase</fullName>
    </alternativeName>
</protein>
<dbReference type="SUPFAM" id="SSF53335">
    <property type="entry name" value="S-adenosyl-L-methionine-dependent methyltransferases"/>
    <property type="match status" value="1"/>
</dbReference>
<dbReference type="PANTHER" id="PTHR23417">
    <property type="entry name" value="3-DEOXY-D-MANNO-OCTULOSONIC-ACID TRANSFERASE/TRNA GUANINE-N 7 - -METHYLTRANSFERASE"/>
    <property type="match status" value="1"/>
</dbReference>
<feature type="binding site" evidence="9">
    <location>
        <position position="122"/>
    </location>
    <ligand>
        <name>substrate</name>
    </ligand>
</feature>